<accession>A0AB34L3W8</accession>
<evidence type="ECO:0000259" key="9">
    <source>
        <dbReference type="PROSITE" id="PS50922"/>
    </source>
</evidence>
<dbReference type="GO" id="GO:0016020">
    <property type="term" value="C:membrane"/>
    <property type="evidence" value="ECO:0007669"/>
    <property type="project" value="UniProtKB-SubCell"/>
</dbReference>
<dbReference type="EMBL" id="JAAQHG020000003">
    <property type="protein sequence ID" value="KAL1589954.1"/>
    <property type="molecule type" value="Genomic_DNA"/>
</dbReference>
<evidence type="ECO:0000256" key="5">
    <source>
        <dbReference type="ARBA" id="ARBA00023136"/>
    </source>
</evidence>
<evidence type="ECO:0000256" key="6">
    <source>
        <dbReference type="PROSITE-ProRule" id="PRU00205"/>
    </source>
</evidence>
<feature type="region of interest" description="Disordered" evidence="7">
    <location>
        <begin position="1"/>
        <end position="52"/>
    </location>
</feature>
<dbReference type="PANTHER" id="PTHR12560">
    <property type="entry name" value="LONGEVITY ASSURANCE FACTOR 1 LAG1"/>
    <property type="match status" value="1"/>
</dbReference>
<feature type="domain" description="TLC" evidence="9">
    <location>
        <begin position="190"/>
        <end position="429"/>
    </location>
</feature>
<feature type="transmembrane region" description="Helical" evidence="8">
    <location>
        <begin position="185"/>
        <end position="203"/>
    </location>
</feature>
<feature type="region of interest" description="Disordered" evidence="7">
    <location>
        <begin position="432"/>
        <end position="471"/>
    </location>
</feature>
<dbReference type="InterPro" id="IPR016439">
    <property type="entry name" value="Lag1/Lac1-like"/>
</dbReference>
<organism evidence="10 11">
    <name type="scientific">Cladosporium halotolerans</name>
    <dbReference type="NCBI Taxonomy" id="1052096"/>
    <lineage>
        <taxon>Eukaryota</taxon>
        <taxon>Fungi</taxon>
        <taxon>Dikarya</taxon>
        <taxon>Ascomycota</taxon>
        <taxon>Pezizomycotina</taxon>
        <taxon>Dothideomycetes</taxon>
        <taxon>Dothideomycetidae</taxon>
        <taxon>Cladosporiales</taxon>
        <taxon>Cladosporiaceae</taxon>
        <taxon>Cladosporium</taxon>
    </lineage>
</organism>
<keyword evidence="5 6" id="KW-0472">Membrane</keyword>
<feature type="transmembrane region" description="Helical" evidence="8">
    <location>
        <begin position="268"/>
        <end position="285"/>
    </location>
</feature>
<keyword evidence="4 8" id="KW-1133">Transmembrane helix</keyword>
<feature type="compositionally biased region" description="Acidic residues" evidence="7">
    <location>
        <begin position="441"/>
        <end position="455"/>
    </location>
</feature>
<dbReference type="RefSeq" id="XP_069233059.1">
    <property type="nucleotide sequence ID" value="XM_069369979.1"/>
</dbReference>
<feature type="transmembrane region" description="Helical" evidence="8">
    <location>
        <begin position="323"/>
        <end position="347"/>
    </location>
</feature>
<evidence type="ECO:0000256" key="8">
    <source>
        <dbReference type="SAM" id="Phobius"/>
    </source>
</evidence>
<dbReference type="InterPro" id="IPR006634">
    <property type="entry name" value="TLC-dom"/>
</dbReference>
<dbReference type="GO" id="GO:0050291">
    <property type="term" value="F:sphingosine N-acyltransferase activity"/>
    <property type="evidence" value="ECO:0007669"/>
    <property type="project" value="InterPro"/>
</dbReference>
<evidence type="ECO:0000256" key="4">
    <source>
        <dbReference type="ARBA" id="ARBA00022989"/>
    </source>
</evidence>
<gene>
    <name evidence="10" type="ORF">WHR41_01373</name>
</gene>
<comment type="subcellular location">
    <subcellularLocation>
        <location evidence="1">Membrane</location>
        <topology evidence="1">Multi-pass membrane protein</topology>
    </subcellularLocation>
</comment>
<dbReference type="Pfam" id="PF03798">
    <property type="entry name" value="TRAM_LAG1_CLN8"/>
    <property type="match status" value="1"/>
</dbReference>
<proteinExistence type="inferred from homology"/>
<dbReference type="GO" id="GO:0046513">
    <property type="term" value="P:ceramide biosynthetic process"/>
    <property type="evidence" value="ECO:0007669"/>
    <property type="project" value="InterPro"/>
</dbReference>
<evidence type="ECO:0000256" key="3">
    <source>
        <dbReference type="ARBA" id="ARBA00022692"/>
    </source>
</evidence>
<protein>
    <recommendedName>
        <fullName evidence="9">TLC domain-containing protein</fullName>
    </recommendedName>
</protein>
<evidence type="ECO:0000256" key="2">
    <source>
        <dbReference type="ARBA" id="ARBA00009808"/>
    </source>
</evidence>
<feature type="transmembrane region" description="Helical" evidence="8">
    <location>
        <begin position="401"/>
        <end position="421"/>
    </location>
</feature>
<name>A0AB34L3W8_9PEZI</name>
<keyword evidence="3 6" id="KW-0812">Transmembrane</keyword>
<evidence type="ECO:0000256" key="7">
    <source>
        <dbReference type="SAM" id="MobiDB-lite"/>
    </source>
</evidence>
<keyword evidence="11" id="KW-1185">Reference proteome</keyword>
<sequence length="556" mass="61807">MEQAQAGSGLHDVPGLRAGFQLSEKPSNGSLSDSSPLPRYSKDNRGSRNTRAGKGVEDVAICASPAGFLKQKAQPAEQESIGGMLRKAMVNHQLGISLNMILLVALTYVLFPSLRERVGAFFTLQYPTGAPGEFLIGPADMYLVLGCVILFTGMRAAWMDYVLLPLAGFMGIRQKKTKVRFAEQAYLLLYYAVYWTWGLVVFIQDTPQSSATTLSGQLNDLLISLWRDYPRLVLGTSLKLYYLSQTAFWVQQLFVIHIEERRKDHWQMFTHHIVTVSLLFFSYGYRQMRAGNAVLVLMDAVDLIFPAAKMLRYMGLQTACDIAFGLFVVVWLAARHFGYLSICWSIYAHVSKDTMHYGTYSTLDSSRLSEDGGVGVMDNLLQPLLNPGAKTVAFNSEIRSIFLGLLGGLQLITLAWFFMICRVVAKVLQGHPADDSRSDDEGCDEEDDEIEADDEVTVHAPKHNNNGVPYKLRAEPQATAGSERKFIEVPATAEDLKYASSRPSSSSKTSSKRKGKGGISSGLNLGEHKDILNRIGCLSEEQLARERELREEGRRK</sequence>
<dbReference type="SMART" id="SM00724">
    <property type="entry name" value="TLC"/>
    <property type="match status" value="1"/>
</dbReference>
<dbReference type="PANTHER" id="PTHR12560:SF0">
    <property type="entry name" value="LD18904P"/>
    <property type="match status" value="1"/>
</dbReference>
<dbReference type="AlphaFoldDB" id="A0AB34L3W8"/>
<dbReference type="PROSITE" id="PS50922">
    <property type="entry name" value="TLC"/>
    <property type="match status" value="1"/>
</dbReference>
<feature type="region of interest" description="Disordered" evidence="7">
    <location>
        <begin position="497"/>
        <end position="525"/>
    </location>
</feature>
<evidence type="ECO:0000313" key="11">
    <source>
        <dbReference type="Proteomes" id="UP000803884"/>
    </source>
</evidence>
<dbReference type="Proteomes" id="UP000803884">
    <property type="component" value="Unassembled WGS sequence"/>
</dbReference>
<feature type="transmembrane region" description="Helical" evidence="8">
    <location>
        <begin position="141"/>
        <end position="164"/>
    </location>
</feature>
<comment type="similarity">
    <text evidence="2">Belongs to the sphingosine N-acyltransferase family.</text>
</comment>
<dbReference type="GeneID" id="96002817"/>
<feature type="transmembrane region" description="Helical" evidence="8">
    <location>
        <begin position="94"/>
        <end position="111"/>
    </location>
</feature>
<comment type="caution">
    <text evidence="10">The sequence shown here is derived from an EMBL/GenBank/DDBJ whole genome shotgun (WGS) entry which is preliminary data.</text>
</comment>
<reference evidence="10 11" key="1">
    <citation type="journal article" date="2020" name="Microbiol. Resour. Announc.">
        <title>Draft Genome Sequence of a Cladosporium Species Isolated from the Mesophotic Ascidian Didemnum maculosum.</title>
        <authorList>
            <person name="Gioti A."/>
            <person name="Siaperas R."/>
            <person name="Nikolaivits E."/>
            <person name="Le Goff G."/>
            <person name="Ouazzani J."/>
            <person name="Kotoulas G."/>
            <person name="Topakas E."/>
        </authorList>
    </citation>
    <scope>NUCLEOTIDE SEQUENCE [LARGE SCALE GENOMIC DNA]</scope>
    <source>
        <strain evidence="10 11">TM138-S3</strain>
    </source>
</reference>
<evidence type="ECO:0000256" key="1">
    <source>
        <dbReference type="ARBA" id="ARBA00004141"/>
    </source>
</evidence>
<evidence type="ECO:0000313" key="10">
    <source>
        <dbReference type="EMBL" id="KAL1589954.1"/>
    </source>
</evidence>
<feature type="compositionally biased region" description="Low complexity" evidence="7">
    <location>
        <begin position="500"/>
        <end position="509"/>
    </location>
</feature>
<feature type="compositionally biased region" description="Polar residues" evidence="7">
    <location>
        <begin position="24"/>
        <end position="35"/>
    </location>
</feature>